<dbReference type="Gene3D" id="3.20.20.490">
    <property type="entry name" value="GxGYxYP glycoside hydrolase, C-terminal domain"/>
    <property type="match status" value="1"/>
</dbReference>
<dbReference type="InterPro" id="IPR038410">
    <property type="entry name" value="GxGYxYP_C_sf"/>
</dbReference>
<dbReference type="PANTHER" id="PTHR37321">
    <property type="entry name" value="EXPORTED PROTEIN-RELATED"/>
    <property type="match status" value="1"/>
</dbReference>
<dbReference type="InterPro" id="IPR008979">
    <property type="entry name" value="Galactose-bd-like_sf"/>
</dbReference>
<dbReference type="SUPFAM" id="SSF49785">
    <property type="entry name" value="Galactose-binding domain-like"/>
    <property type="match status" value="1"/>
</dbReference>
<dbReference type="InterPro" id="IPR025832">
    <property type="entry name" value="GxGYxYP_C"/>
</dbReference>
<dbReference type="Pfam" id="PF14323">
    <property type="entry name" value="GxGYxYP_C"/>
    <property type="match status" value="1"/>
</dbReference>
<dbReference type="Gene3D" id="2.60.120.260">
    <property type="entry name" value="Galactose-binding domain-like"/>
    <property type="match status" value="1"/>
</dbReference>
<organism evidence="2 3">
    <name type="scientific">Compostibacter hankyongensis</name>
    <dbReference type="NCBI Taxonomy" id="1007089"/>
    <lineage>
        <taxon>Bacteria</taxon>
        <taxon>Pseudomonadati</taxon>
        <taxon>Bacteroidota</taxon>
        <taxon>Chitinophagia</taxon>
        <taxon>Chitinophagales</taxon>
        <taxon>Chitinophagaceae</taxon>
        <taxon>Compostibacter</taxon>
    </lineage>
</organism>
<gene>
    <name evidence="2" type="ORF">GCM10023143_10140</name>
</gene>
<dbReference type="Pfam" id="PF20957">
    <property type="entry name" value="GxGYxYP_N_2nd"/>
    <property type="match status" value="1"/>
</dbReference>
<accession>A0ABP8FJR6</accession>
<dbReference type="EMBL" id="BAABFN010000002">
    <property type="protein sequence ID" value="GAA4305132.1"/>
    <property type="molecule type" value="Genomic_DNA"/>
</dbReference>
<dbReference type="RefSeq" id="WP_344976459.1">
    <property type="nucleotide sequence ID" value="NZ_BAABFN010000002.1"/>
</dbReference>
<sequence length="668" mass="74899">MNKPLRREPHKLLEKGISWPRGQAFSRLSIPADTLDGIDVANGNLSSSEKTMFAALQGLVNKTQPRIFLYEVAPEGKNKWPGHLHLNIREYPSTRKWQLLEKYRKEIAGVVLYTTEKNAAYRNLASTVSGIRNALPVTPADYAALTRYGIRLPVLEDLTKLPYTTAAEIYRYLYDHYWKACTQQLLVSLSPGVETRIRDIGIASGAAFVWLDPRKEEEKQVLNTFLADMKAGESIILGWWPEERSGVGLGTSRGISTVAADFYENASVYAGMSHIISLPEVPKMPKLENKIYIAVFLSDGDNVQYCQHAMSKLWDDKSRGIIPINWTVSPALADLGPGLLNYYYATATPNDFFASGPSGLGYALIYDALNKKWNLSGEQRYIDAYTKFTQPYIEKAGLRVITIWDELNGAQMEAYTNNCRYLYGATLEDWGRGAPLKTVTKGGRLAFIPNRPGYAGNVDDIYKKWQQQIKTFDGSKPLFLAAQGISWKMGPKDIVRLKEKLEALSPGNIVICRGDHFFSLFNKAHQLDFNLTLSPEMEISSSPAATDAAYAADGTPSGKYKWVSSGNGAKWIRFDFKQPYRIDRYVIRHAGADGMDPAFNTRSFKIEVSTDGTSWKTVDRRSHNTDNVTDRDITPVTARYIRLSVLDTGKDKTARIGDIEIYGSRTMD</sequence>
<dbReference type="Pfam" id="PF20958">
    <property type="entry name" value="GxGYxYP_N_3rd"/>
    <property type="match status" value="1"/>
</dbReference>
<comment type="caution">
    <text evidence="2">The sequence shown here is derived from an EMBL/GenBank/DDBJ whole genome shotgun (WGS) entry which is preliminary data.</text>
</comment>
<evidence type="ECO:0000313" key="2">
    <source>
        <dbReference type="EMBL" id="GAA4305132.1"/>
    </source>
</evidence>
<reference evidence="3" key="1">
    <citation type="journal article" date="2019" name="Int. J. Syst. Evol. Microbiol.">
        <title>The Global Catalogue of Microorganisms (GCM) 10K type strain sequencing project: providing services to taxonomists for standard genome sequencing and annotation.</title>
        <authorList>
            <consortium name="The Broad Institute Genomics Platform"/>
            <consortium name="The Broad Institute Genome Sequencing Center for Infectious Disease"/>
            <person name="Wu L."/>
            <person name="Ma J."/>
        </authorList>
    </citation>
    <scope>NUCLEOTIDE SEQUENCE [LARGE SCALE GENOMIC DNA]</scope>
    <source>
        <strain evidence="3">JCM 17664</strain>
    </source>
</reference>
<protein>
    <recommendedName>
        <fullName evidence="1">F5/8 type C domain-containing protein</fullName>
    </recommendedName>
</protein>
<evidence type="ECO:0000259" key="1">
    <source>
        <dbReference type="PROSITE" id="PS50022"/>
    </source>
</evidence>
<dbReference type="Pfam" id="PF00754">
    <property type="entry name" value="F5_F8_type_C"/>
    <property type="match status" value="1"/>
</dbReference>
<dbReference type="PANTHER" id="PTHR37321:SF1">
    <property type="entry name" value="EXPORTED PROTEIN"/>
    <property type="match status" value="1"/>
</dbReference>
<keyword evidence="3" id="KW-1185">Reference proteome</keyword>
<proteinExistence type="predicted"/>
<dbReference type="Proteomes" id="UP001501207">
    <property type="component" value="Unassembled WGS sequence"/>
</dbReference>
<dbReference type="PROSITE" id="PS50022">
    <property type="entry name" value="FA58C_3"/>
    <property type="match status" value="1"/>
</dbReference>
<evidence type="ECO:0000313" key="3">
    <source>
        <dbReference type="Proteomes" id="UP001501207"/>
    </source>
</evidence>
<dbReference type="InterPro" id="IPR048310">
    <property type="entry name" value="GxGYxYP_N_2nd"/>
</dbReference>
<feature type="domain" description="F5/8 type C" evidence="1">
    <location>
        <begin position="522"/>
        <end position="664"/>
    </location>
</feature>
<name>A0ABP8FJR6_9BACT</name>
<dbReference type="InterPro" id="IPR000421">
    <property type="entry name" value="FA58C"/>
</dbReference>
<dbReference type="InterPro" id="IPR048309">
    <property type="entry name" value="GxGYxYP_N_3rd"/>
</dbReference>